<dbReference type="EMBL" id="AACS02000004">
    <property type="protein sequence ID" value="EAU85257.2"/>
    <property type="molecule type" value="Genomic_DNA"/>
</dbReference>
<proteinExistence type="predicted"/>
<evidence type="ECO:0000256" key="1">
    <source>
        <dbReference type="SAM" id="MobiDB-lite"/>
    </source>
</evidence>
<dbReference type="HOGENOM" id="CLU_2739908_0_0_1"/>
<keyword evidence="3" id="KW-1185">Reference proteome</keyword>
<dbReference type="RefSeq" id="XP_001836549.2">
    <property type="nucleotide sequence ID" value="XM_001836497.2"/>
</dbReference>
<dbReference type="AlphaFoldDB" id="A8NUW5"/>
<dbReference type="InParanoid" id="A8NUW5"/>
<dbReference type="VEuPathDB" id="FungiDB:CC1G_10043"/>
<organism evidence="2 3">
    <name type="scientific">Coprinopsis cinerea (strain Okayama-7 / 130 / ATCC MYA-4618 / FGSC 9003)</name>
    <name type="common">Inky cap fungus</name>
    <name type="synonym">Hormographiella aspergillata</name>
    <dbReference type="NCBI Taxonomy" id="240176"/>
    <lineage>
        <taxon>Eukaryota</taxon>
        <taxon>Fungi</taxon>
        <taxon>Dikarya</taxon>
        <taxon>Basidiomycota</taxon>
        <taxon>Agaricomycotina</taxon>
        <taxon>Agaricomycetes</taxon>
        <taxon>Agaricomycetidae</taxon>
        <taxon>Agaricales</taxon>
        <taxon>Agaricineae</taxon>
        <taxon>Psathyrellaceae</taxon>
        <taxon>Coprinopsis</taxon>
    </lineage>
</organism>
<feature type="region of interest" description="Disordered" evidence="1">
    <location>
        <begin position="49"/>
        <end position="71"/>
    </location>
</feature>
<dbReference type="GeneID" id="6013095"/>
<evidence type="ECO:0000313" key="2">
    <source>
        <dbReference type="EMBL" id="EAU85257.2"/>
    </source>
</evidence>
<evidence type="ECO:0000313" key="3">
    <source>
        <dbReference type="Proteomes" id="UP000001861"/>
    </source>
</evidence>
<name>A8NUW5_COPC7</name>
<sequence length="71" mass="7776">MGEALDYYDDEADVAAFTPRTSSGIQLDPAAIGGLQILQLMIMESARPNQVRRSQEETTGYLDLKPGCISR</sequence>
<comment type="caution">
    <text evidence="2">The sequence shown here is derived from an EMBL/GenBank/DDBJ whole genome shotgun (WGS) entry which is preliminary data.</text>
</comment>
<gene>
    <name evidence="2" type="ORF">CC1G_10043</name>
</gene>
<dbReference type="KEGG" id="cci:CC1G_10043"/>
<accession>A8NUW5</accession>
<protein>
    <submittedName>
        <fullName evidence="2">Uncharacterized protein</fullName>
    </submittedName>
</protein>
<reference evidence="2 3" key="1">
    <citation type="journal article" date="2010" name="Proc. Natl. Acad. Sci. U.S.A.">
        <title>Insights into evolution of multicellular fungi from the assembled chromosomes of the mushroom Coprinopsis cinerea (Coprinus cinereus).</title>
        <authorList>
            <person name="Stajich J.E."/>
            <person name="Wilke S.K."/>
            <person name="Ahren D."/>
            <person name="Au C.H."/>
            <person name="Birren B.W."/>
            <person name="Borodovsky M."/>
            <person name="Burns C."/>
            <person name="Canback B."/>
            <person name="Casselton L.A."/>
            <person name="Cheng C.K."/>
            <person name="Deng J."/>
            <person name="Dietrich F.S."/>
            <person name="Fargo D.C."/>
            <person name="Farman M.L."/>
            <person name="Gathman A.C."/>
            <person name="Goldberg J."/>
            <person name="Guigo R."/>
            <person name="Hoegger P.J."/>
            <person name="Hooker J.B."/>
            <person name="Huggins A."/>
            <person name="James T.Y."/>
            <person name="Kamada T."/>
            <person name="Kilaru S."/>
            <person name="Kodira C."/>
            <person name="Kues U."/>
            <person name="Kupfer D."/>
            <person name="Kwan H.S."/>
            <person name="Lomsadze A."/>
            <person name="Li W."/>
            <person name="Lilly W.W."/>
            <person name="Ma L.J."/>
            <person name="Mackey A.J."/>
            <person name="Manning G."/>
            <person name="Martin F."/>
            <person name="Muraguchi H."/>
            <person name="Natvig D.O."/>
            <person name="Palmerini H."/>
            <person name="Ramesh M.A."/>
            <person name="Rehmeyer C.J."/>
            <person name="Roe B.A."/>
            <person name="Shenoy N."/>
            <person name="Stanke M."/>
            <person name="Ter-Hovhannisyan V."/>
            <person name="Tunlid A."/>
            <person name="Velagapudi R."/>
            <person name="Vision T.J."/>
            <person name="Zeng Q."/>
            <person name="Zolan M.E."/>
            <person name="Pukkila P.J."/>
        </authorList>
    </citation>
    <scope>NUCLEOTIDE SEQUENCE [LARGE SCALE GENOMIC DNA]</scope>
    <source>
        <strain evidence="3">Okayama-7 / 130 / ATCC MYA-4618 / FGSC 9003</strain>
    </source>
</reference>
<dbReference type="Proteomes" id="UP000001861">
    <property type="component" value="Unassembled WGS sequence"/>
</dbReference>